<evidence type="ECO:0000313" key="9">
    <source>
        <dbReference type="EMBL" id="MXP29393.1"/>
    </source>
</evidence>
<feature type="domain" description="Glutamate-ammonia ligase adenylyltransferase repeated" evidence="7">
    <location>
        <begin position="21"/>
        <end position="240"/>
    </location>
</feature>
<keyword evidence="2 9" id="KW-0548">Nucleotidyltransferase</keyword>
<evidence type="ECO:0000256" key="3">
    <source>
        <dbReference type="ARBA" id="ARBA00022741"/>
    </source>
</evidence>
<evidence type="ECO:0000313" key="10">
    <source>
        <dbReference type="Proteomes" id="UP000439780"/>
    </source>
</evidence>
<feature type="domain" description="Glutamate-ammonia ligase adenylyltransferase repeated" evidence="7">
    <location>
        <begin position="495"/>
        <end position="734"/>
    </location>
</feature>
<dbReference type="Pfam" id="PF03710">
    <property type="entry name" value="GlnE"/>
    <property type="match status" value="2"/>
</dbReference>
<comment type="caution">
    <text evidence="9">The sequence shown here is derived from an EMBL/GenBank/DDBJ whole genome shotgun (WGS) entry which is preliminary data.</text>
</comment>
<dbReference type="InterPro" id="IPR005190">
    <property type="entry name" value="GlnE_rpt_dom"/>
</dbReference>
<accession>A0A845AJS3</accession>
<protein>
    <submittedName>
        <fullName evidence="9">Glutamine-synthetase adenylyltransferase</fullName>
    </submittedName>
</protein>
<evidence type="ECO:0000256" key="5">
    <source>
        <dbReference type="ARBA" id="ARBA00022842"/>
    </source>
</evidence>
<dbReference type="InterPro" id="IPR023057">
    <property type="entry name" value="GlnE"/>
</dbReference>
<gene>
    <name evidence="9" type="ORF">GRI58_11220</name>
</gene>
<keyword evidence="5" id="KW-0460">Magnesium</keyword>
<name>A0A845AJS3_9SPHN</name>
<dbReference type="GO" id="GO:0008882">
    <property type="term" value="F:[glutamate-ammonia-ligase] adenylyltransferase activity"/>
    <property type="evidence" value="ECO:0007669"/>
    <property type="project" value="InterPro"/>
</dbReference>
<keyword evidence="1 9" id="KW-0808">Transferase</keyword>
<evidence type="ECO:0000256" key="2">
    <source>
        <dbReference type="ARBA" id="ARBA00022695"/>
    </source>
</evidence>
<evidence type="ECO:0000256" key="6">
    <source>
        <dbReference type="ARBA" id="ARBA00023268"/>
    </source>
</evidence>
<organism evidence="9 10">
    <name type="scientific">Qipengyuania algicida</name>
    <dbReference type="NCBI Taxonomy" id="1836209"/>
    <lineage>
        <taxon>Bacteria</taxon>
        <taxon>Pseudomonadati</taxon>
        <taxon>Pseudomonadota</taxon>
        <taxon>Alphaproteobacteria</taxon>
        <taxon>Sphingomonadales</taxon>
        <taxon>Erythrobacteraceae</taxon>
        <taxon>Qipengyuania</taxon>
    </lineage>
</organism>
<dbReference type="SUPFAM" id="SSF81301">
    <property type="entry name" value="Nucleotidyltransferase"/>
    <property type="match status" value="2"/>
</dbReference>
<dbReference type="SUPFAM" id="SSF81593">
    <property type="entry name" value="Nucleotidyltransferase substrate binding subunit/domain"/>
    <property type="match status" value="2"/>
</dbReference>
<dbReference type="AlphaFoldDB" id="A0A845AJS3"/>
<dbReference type="EMBL" id="WTYA01000008">
    <property type="protein sequence ID" value="MXP29393.1"/>
    <property type="molecule type" value="Genomic_DNA"/>
</dbReference>
<proteinExistence type="predicted"/>
<evidence type="ECO:0000259" key="8">
    <source>
        <dbReference type="Pfam" id="PF08335"/>
    </source>
</evidence>
<evidence type="ECO:0000256" key="4">
    <source>
        <dbReference type="ARBA" id="ARBA00022840"/>
    </source>
</evidence>
<feature type="domain" description="PII-uridylyltransferase/Glutamine-synthetase adenylyltransferase" evidence="8">
    <location>
        <begin position="272"/>
        <end position="399"/>
    </location>
</feature>
<dbReference type="PANTHER" id="PTHR30621">
    <property type="entry name" value="GLUTAMINE SYNTHETASE ADENYLYLTRANSFERASE"/>
    <property type="match status" value="1"/>
</dbReference>
<evidence type="ECO:0000256" key="1">
    <source>
        <dbReference type="ARBA" id="ARBA00022679"/>
    </source>
</evidence>
<dbReference type="Gene3D" id="3.30.460.10">
    <property type="entry name" value="Beta Polymerase, domain 2"/>
    <property type="match status" value="2"/>
</dbReference>
<keyword evidence="6" id="KW-0511">Multifunctional enzyme</keyword>
<dbReference type="Pfam" id="PF08335">
    <property type="entry name" value="GlnD_UR_UTase"/>
    <property type="match status" value="1"/>
</dbReference>
<sequence length="889" mass="96908">MGKLVSEADWDGALVRARTHAPFLAHGLDRLPELADLLAAGRAEDALDYARQAGREDADPAVAMRRERLALAVALAIGDLAGAFPLSRVMGELSALADRSLDRAIATAITGRVENAEPAGFIALALGKHGAGELNYSSDIDPILLYDPDTLPRRERDEPGEAAQRYAREIMRLLSENTQDGYVFRVDLRLRPASEVSPLAISLDAALSHYESSALAWERAAFIRARAAAGDVAAGQKFLHTIRPFVWRKSLDFGAIEESRRLSLRIRDRYAGPTEPGPGFNLKQGRGGIREIEFFAQTHQLIHGGRNPKLRQRGTRAALDALAQAGIITSEDAQVLGKAYDRLRIVEHRLQMVGDHQTHTLPEGDALDNVARLDGFKGGRELVEQLRDVCADVASRFDRLIDGPERPSCELAGASAPEQLIERVERWTDGRYRSLRSPAAIAAFDAIRPQLLGAFDGAENGELALVRWETLLERLPSAINIFRLLEARPGLLDLLIDCLAIAPPLADELARRPELLGTLIDRSAFTSTASVDELAGDMRRREVGDTYEKALDRIRVVVSERRFAFGMQLIEASQDPLDIAAGLSRVAEAAIEVASQKAQDEFATVHGRIEGSELLVLGLGRLGGGALTHASDLDVIYLFTEGEGESDGPRPLGKTLYYNRLAQRVTAALSVPTAEGALYEVDTRLRPQGAQGPLAVGLTAFERYQREDAWTWEHMALTRARVLAGSPEASAQLDAIVQTILNIPRAPDKLRGDVLAMRFEMAQHKPPRGPLDAKLLRGGLVDLEFLVHFLQLRDRIALTPDLDSAVVALVEAELLAPELIEAHRLMTRLLVGARLLAPELEMPVGSAAGVLARQTGHGDIAGLLDGLNSAREAVASGWKQHFNEELETT</sequence>
<dbReference type="Proteomes" id="UP000439780">
    <property type="component" value="Unassembled WGS sequence"/>
</dbReference>
<dbReference type="CDD" id="cd05401">
    <property type="entry name" value="NT_GlnE_GlnD_like"/>
    <property type="match status" value="2"/>
</dbReference>
<dbReference type="GO" id="GO:0005524">
    <property type="term" value="F:ATP binding"/>
    <property type="evidence" value="ECO:0007669"/>
    <property type="project" value="UniProtKB-KW"/>
</dbReference>
<dbReference type="GO" id="GO:0000820">
    <property type="term" value="P:regulation of glutamine family amino acid metabolic process"/>
    <property type="evidence" value="ECO:0007669"/>
    <property type="project" value="TreeGrafter"/>
</dbReference>
<keyword evidence="3" id="KW-0547">Nucleotide-binding</keyword>
<dbReference type="InterPro" id="IPR013546">
    <property type="entry name" value="PII_UdlTrfase/GS_AdlTrfase"/>
</dbReference>
<dbReference type="InterPro" id="IPR043519">
    <property type="entry name" value="NT_sf"/>
</dbReference>
<reference evidence="9 10" key="1">
    <citation type="submission" date="2019-12" db="EMBL/GenBank/DDBJ databases">
        <title>Genomic-based taxomic classification of the family Erythrobacteraceae.</title>
        <authorList>
            <person name="Xu L."/>
        </authorList>
    </citation>
    <scope>NUCLEOTIDE SEQUENCE [LARGE SCALE GENOMIC DNA]</scope>
    <source>
        <strain evidence="9 10">KEMB 9005-328</strain>
    </source>
</reference>
<dbReference type="PANTHER" id="PTHR30621:SF0">
    <property type="entry name" value="BIFUNCTIONAL GLUTAMINE SYNTHETASE ADENYLYLTRANSFERASE_ADENYLYL-REMOVING ENZYME"/>
    <property type="match status" value="1"/>
</dbReference>
<evidence type="ECO:0000259" key="7">
    <source>
        <dbReference type="Pfam" id="PF03710"/>
    </source>
</evidence>
<dbReference type="OrthoDB" id="9759366at2"/>
<dbReference type="Gene3D" id="1.20.120.330">
    <property type="entry name" value="Nucleotidyltransferases domain 2"/>
    <property type="match status" value="2"/>
</dbReference>
<dbReference type="GO" id="GO:0005829">
    <property type="term" value="C:cytosol"/>
    <property type="evidence" value="ECO:0007669"/>
    <property type="project" value="TreeGrafter"/>
</dbReference>
<keyword evidence="10" id="KW-1185">Reference proteome</keyword>
<keyword evidence="4" id="KW-0067">ATP-binding</keyword>